<evidence type="ECO:0000256" key="1">
    <source>
        <dbReference type="SAM" id="MobiDB-lite"/>
    </source>
</evidence>
<proteinExistence type="predicted"/>
<feature type="chain" id="PRO_5047538559" evidence="2">
    <location>
        <begin position="25"/>
        <end position="110"/>
    </location>
</feature>
<dbReference type="Proteomes" id="UP001593940">
    <property type="component" value="Unassembled WGS sequence"/>
</dbReference>
<dbReference type="EMBL" id="JBHOMY010000031">
    <property type="protein sequence ID" value="MFC1457567.1"/>
    <property type="molecule type" value="Genomic_DNA"/>
</dbReference>
<keyword evidence="2" id="KW-0732">Signal</keyword>
<reference evidence="3 4" key="1">
    <citation type="submission" date="2024-09" db="EMBL/GenBank/DDBJ databases">
        <title>Nodulacao em especies de Leguminosae Basais da Amazonia e Caracterizacao dos Rizobios e Bacterias Associadas aos Nodulos.</title>
        <authorList>
            <person name="Jambeiro I.C.A."/>
            <person name="Lopes I.S."/>
            <person name="Aguiar E.R.G.R."/>
            <person name="Santos A.F.J."/>
            <person name="Dos Santos J.M.F."/>
            <person name="Gross E."/>
        </authorList>
    </citation>
    <scope>NUCLEOTIDE SEQUENCE [LARGE SCALE GENOMIC DNA]</scope>
    <source>
        <strain evidence="3 4">BRUESC1165</strain>
    </source>
</reference>
<keyword evidence="4" id="KW-1185">Reference proteome</keyword>
<accession>A0ABV6Y8I6</accession>
<feature type="signal peptide" evidence="2">
    <location>
        <begin position="1"/>
        <end position="24"/>
    </location>
</feature>
<comment type="caution">
    <text evidence="3">The sequence shown here is derived from an EMBL/GenBank/DDBJ whole genome shotgun (WGS) entry which is preliminary data.</text>
</comment>
<name>A0ABV6Y8I6_9HYPH</name>
<sequence length="110" mass="12845">MRKFALLAVAAIGSGLFVGTPAIAQPSIQFGIGPDGRPQIGVRDPQQEERERRERWRERREAERAYEQGRRDARRDERRYGAYEENCRNVTIVEQDRWGGSVTRRVRRCD</sequence>
<organism evidence="3 4">
    <name type="scientific">Microvirga arabica</name>
    <dbReference type="NCBI Taxonomy" id="1128671"/>
    <lineage>
        <taxon>Bacteria</taxon>
        <taxon>Pseudomonadati</taxon>
        <taxon>Pseudomonadota</taxon>
        <taxon>Alphaproteobacteria</taxon>
        <taxon>Hyphomicrobiales</taxon>
        <taxon>Methylobacteriaceae</taxon>
        <taxon>Microvirga</taxon>
    </lineage>
</organism>
<evidence type="ECO:0000313" key="4">
    <source>
        <dbReference type="Proteomes" id="UP001593940"/>
    </source>
</evidence>
<dbReference type="RefSeq" id="WP_203275468.1">
    <property type="nucleotide sequence ID" value="NZ_JAFBID010000116.1"/>
</dbReference>
<feature type="region of interest" description="Disordered" evidence="1">
    <location>
        <begin position="31"/>
        <end position="78"/>
    </location>
</feature>
<gene>
    <name evidence="3" type="ORF">ACETIH_12725</name>
</gene>
<evidence type="ECO:0000313" key="3">
    <source>
        <dbReference type="EMBL" id="MFC1457567.1"/>
    </source>
</evidence>
<feature type="compositionally biased region" description="Basic and acidic residues" evidence="1">
    <location>
        <begin position="45"/>
        <end position="78"/>
    </location>
</feature>
<protein>
    <submittedName>
        <fullName evidence="3">Uncharacterized protein</fullName>
    </submittedName>
</protein>
<evidence type="ECO:0000256" key="2">
    <source>
        <dbReference type="SAM" id="SignalP"/>
    </source>
</evidence>